<dbReference type="Proteomes" id="UP001432995">
    <property type="component" value="Unassembled WGS sequence"/>
</dbReference>
<dbReference type="Pfam" id="PF13826">
    <property type="entry name" value="Monooxy_af470-like"/>
    <property type="match status" value="1"/>
</dbReference>
<accession>A0ABV1R5A2</accession>
<dbReference type="InterPro" id="IPR025444">
    <property type="entry name" value="Monooxy_af470"/>
</dbReference>
<evidence type="ECO:0000313" key="2">
    <source>
        <dbReference type="Proteomes" id="UP001432995"/>
    </source>
</evidence>
<keyword evidence="2" id="KW-1185">Reference proteome</keyword>
<protein>
    <submittedName>
        <fullName evidence="1">DUF4188 domain-containing protein</fullName>
    </submittedName>
</protein>
<organism evidence="1 2">
    <name type="scientific">Methylobacterium brachiatum</name>
    <dbReference type="NCBI Taxonomy" id="269660"/>
    <lineage>
        <taxon>Bacteria</taxon>
        <taxon>Pseudomonadati</taxon>
        <taxon>Pseudomonadota</taxon>
        <taxon>Alphaproteobacteria</taxon>
        <taxon>Hyphomicrobiales</taxon>
        <taxon>Methylobacteriaceae</taxon>
        <taxon>Methylobacterium</taxon>
    </lineage>
</organism>
<proteinExistence type="predicted"/>
<comment type="caution">
    <text evidence="1">The sequence shown here is derived from an EMBL/GenBank/DDBJ whole genome shotgun (WGS) entry which is preliminary data.</text>
</comment>
<sequence length="149" mass="16898">MQAAPIRRSVDLSAYPDLVVVYLGFRVTRWRGLLALMGLGRSIAEAVRGQPEGLLAHENLMFGLNHVGMRQYWRDLESLERFTRSEPHRTWWRAFSRDSQGSGFWHEAYMRGGMEAIYVGMPAPVGFGLFAPERVPDGAFLSSRQRLAA</sequence>
<dbReference type="EMBL" id="JBELQD010000019">
    <property type="protein sequence ID" value="MER2289990.1"/>
    <property type="molecule type" value="Genomic_DNA"/>
</dbReference>
<name>A0ABV1R5A2_9HYPH</name>
<dbReference type="RefSeq" id="WP_350379378.1">
    <property type="nucleotide sequence ID" value="NZ_JBELQD010000019.1"/>
</dbReference>
<reference evidence="1" key="1">
    <citation type="submission" date="2024-06" db="EMBL/GenBank/DDBJ databases">
        <authorList>
            <person name="Campbell A.G."/>
        </authorList>
    </citation>
    <scope>NUCLEOTIDE SEQUENCE</scope>
    <source>
        <strain evidence="1">EM17</strain>
    </source>
</reference>
<evidence type="ECO:0000313" key="1">
    <source>
        <dbReference type="EMBL" id="MER2289990.1"/>
    </source>
</evidence>
<gene>
    <name evidence="1" type="ORF">ABS770_17105</name>
</gene>